<organism evidence="3 4">
    <name type="scientific">Clonorchis sinensis</name>
    <name type="common">Chinese liver fluke</name>
    <dbReference type="NCBI Taxonomy" id="79923"/>
    <lineage>
        <taxon>Eukaryota</taxon>
        <taxon>Metazoa</taxon>
        <taxon>Spiralia</taxon>
        <taxon>Lophotrochozoa</taxon>
        <taxon>Platyhelminthes</taxon>
        <taxon>Trematoda</taxon>
        <taxon>Digenea</taxon>
        <taxon>Opisthorchiida</taxon>
        <taxon>Opisthorchiata</taxon>
        <taxon>Opisthorchiidae</taxon>
        <taxon>Clonorchis</taxon>
    </lineage>
</organism>
<dbReference type="OrthoDB" id="446168at2759"/>
<protein>
    <submittedName>
        <fullName evidence="3">Uncharacterized protein</fullName>
    </submittedName>
</protein>
<accession>A0A3R7H0C2</accession>
<evidence type="ECO:0000256" key="1">
    <source>
        <dbReference type="SAM" id="MobiDB-lite"/>
    </source>
</evidence>
<evidence type="ECO:0000256" key="2">
    <source>
        <dbReference type="SAM" id="Phobius"/>
    </source>
</evidence>
<dbReference type="InParanoid" id="A0A3R7H0C2"/>
<dbReference type="AlphaFoldDB" id="A0A3R7H0C2"/>
<proteinExistence type="predicted"/>
<gene>
    <name evidence="3" type="ORF">CSKR_114247</name>
</gene>
<keyword evidence="2" id="KW-0472">Membrane</keyword>
<keyword evidence="2" id="KW-1133">Transmembrane helix</keyword>
<feature type="region of interest" description="Disordered" evidence="1">
    <location>
        <begin position="150"/>
        <end position="185"/>
    </location>
</feature>
<dbReference type="EMBL" id="NIRI02000037">
    <property type="protein sequence ID" value="KAG5452645.1"/>
    <property type="molecule type" value="Genomic_DNA"/>
</dbReference>
<keyword evidence="2" id="KW-0812">Transmembrane</keyword>
<evidence type="ECO:0000313" key="3">
    <source>
        <dbReference type="EMBL" id="KAG5452645.1"/>
    </source>
</evidence>
<feature type="compositionally biased region" description="Basic residues" evidence="1">
    <location>
        <begin position="160"/>
        <end position="171"/>
    </location>
</feature>
<evidence type="ECO:0000313" key="4">
    <source>
        <dbReference type="Proteomes" id="UP000286415"/>
    </source>
</evidence>
<reference evidence="3 4" key="1">
    <citation type="journal article" date="2018" name="Biotechnol. Adv.">
        <title>Improved genomic resources and new bioinformatic workflow for the carcinogenic parasite Clonorchis sinensis: Biotechnological implications.</title>
        <authorList>
            <person name="Wang D."/>
            <person name="Korhonen P.K."/>
            <person name="Gasser R.B."/>
            <person name="Young N.D."/>
        </authorList>
    </citation>
    <scope>NUCLEOTIDE SEQUENCE [LARGE SCALE GENOMIC DNA]</scope>
    <source>
        <strain evidence="3">Cs-k2</strain>
    </source>
</reference>
<feature type="transmembrane region" description="Helical" evidence="2">
    <location>
        <begin position="113"/>
        <end position="134"/>
    </location>
</feature>
<dbReference type="Proteomes" id="UP000286415">
    <property type="component" value="Unassembled WGS sequence"/>
</dbReference>
<sequence length="185" mass="20358">MEQQRRSMVRPVYKRMASPSVGSAFHILIPSSLASRLTRIQASDGAFVGPFLLSKVTAILDANDTSFTDLSDLPATLIQRISQPSQKESSRKSADWHTEHVTKPVHIKGFAQFIGSEASVSTLMLLFLMMISLFSCNTLPVPSCHATRRTHEGWDSARSPKPKQGKSRGRGGVRTTDIPVSKFAF</sequence>
<keyword evidence="4" id="KW-1185">Reference proteome</keyword>
<comment type="caution">
    <text evidence="3">The sequence shown here is derived from an EMBL/GenBank/DDBJ whole genome shotgun (WGS) entry which is preliminary data.</text>
</comment>
<name>A0A3R7H0C2_CLOSI</name>
<reference evidence="3 4" key="2">
    <citation type="journal article" date="2021" name="Genomics">
        <title>High-quality reference genome for Clonorchis sinensis.</title>
        <authorList>
            <person name="Young N.D."/>
            <person name="Stroehlein A.J."/>
            <person name="Kinkar L."/>
            <person name="Wang T."/>
            <person name="Sohn W.M."/>
            <person name="Chang B.C.H."/>
            <person name="Kaur P."/>
            <person name="Weisz D."/>
            <person name="Dudchenko O."/>
            <person name="Aiden E.L."/>
            <person name="Korhonen P.K."/>
            <person name="Gasser R.B."/>
        </authorList>
    </citation>
    <scope>NUCLEOTIDE SEQUENCE [LARGE SCALE GENOMIC DNA]</scope>
    <source>
        <strain evidence="3">Cs-k2</strain>
    </source>
</reference>